<feature type="region of interest" description="Disordered" evidence="1">
    <location>
        <begin position="85"/>
        <end position="120"/>
    </location>
</feature>
<accession>A0A833ZPB7</accession>
<comment type="caution">
    <text evidence="2">The sequence shown here is derived from an EMBL/GenBank/DDBJ whole genome shotgun (WGS) entry which is preliminary data.</text>
</comment>
<organism evidence="2 3">
    <name type="scientific">Phyllostomus discolor</name>
    <name type="common">pale spear-nosed bat</name>
    <dbReference type="NCBI Taxonomy" id="89673"/>
    <lineage>
        <taxon>Eukaryota</taxon>
        <taxon>Metazoa</taxon>
        <taxon>Chordata</taxon>
        <taxon>Craniata</taxon>
        <taxon>Vertebrata</taxon>
        <taxon>Euteleostomi</taxon>
        <taxon>Mammalia</taxon>
        <taxon>Eutheria</taxon>
        <taxon>Laurasiatheria</taxon>
        <taxon>Chiroptera</taxon>
        <taxon>Yangochiroptera</taxon>
        <taxon>Phyllostomidae</taxon>
        <taxon>Phyllostominae</taxon>
        <taxon>Phyllostomus</taxon>
    </lineage>
</organism>
<dbReference type="EMBL" id="JABVXQ010000008">
    <property type="protein sequence ID" value="KAF6094636.1"/>
    <property type="molecule type" value="Genomic_DNA"/>
</dbReference>
<dbReference type="Proteomes" id="UP000664940">
    <property type="component" value="Unassembled WGS sequence"/>
</dbReference>
<evidence type="ECO:0000313" key="2">
    <source>
        <dbReference type="EMBL" id="KAF6094636.1"/>
    </source>
</evidence>
<protein>
    <submittedName>
        <fullName evidence="2">Uncharacterized protein</fullName>
    </submittedName>
</protein>
<proteinExistence type="predicted"/>
<evidence type="ECO:0000256" key="1">
    <source>
        <dbReference type="SAM" id="MobiDB-lite"/>
    </source>
</evidence>
<name>A0A833ZPB7_9CHIR</name>
<evidence type="ECO:0000313" key="3">
    <source>
        <dbReference type="Proteomes" id="UP000664940"/>
    </source>
</evidence>
<sequence>MFSLVSRGCLVCRGRTFPWFWCRCAGSTGSFSSQGFSSVQLSHCVLASSPQQLPVSPGTLLRGFVQRASCERPVKKLSQHPTWWVSSEPVSPTRARPRGPLLSREPRLSSPTSSSSRSVLGDSGLLTGGSFIAWGQGLPCFLPFLHSLY</sequence>
<dbReference type="AlphaFoldDB" id="A0A833ZPB7"/>
<gene>
    <name evidence="2" type="ORF">HJG60_011753</name>
</gene>
<reference evidence="2 3" key="1">
    <citation type="journal article" date="2020" name="Nature">
        <title>Six reference-quality genomes reveal evolution of bat adaptations.</title>
        <authorList>
            <person name="Jebb D."/>
            <person name="Huang Z."/>
            <person name="Pippel M."/>
            <person name="Hughes G.M."/>
            <person name="Lavrichenko K."/>
            <person name="Devanna P."/>
            <person name="Winkler S."/>
            <person name="Jermiin L.S."/>
            <person name="Skirmuntt E.C."/>
            <person name="Katzourakis A."/>
            <person name="Burkitt-Gray L."/>
            <person name="Ray D.A."/>
            <person name="Sullivan K.A.M."/>
            <person name="Roscito J.G."/>
            <person name="Kirilenko B.M."/>
            <person name="Davalos L.M."/>
            <person name="Corthals A.P."/>
            <person name="Power M.L."/>
            <person name="Jones G."/>
            <person name="Ransome R.D."/>
            <person name="Dechmann D.K.N."/>
            <person name="Locatelli A.G."/>
            <person name="Puechmaille S.J."/>
            <person name="Fedrigo O."/>
            <person name="Jarvis E.D."/>
            <person name="Hiller M."/>
            <person name="Vernes S.C."/>
            <person name="Myers E.W."/>
            <person name="Teeling E.C."/>
        </authorList>
    </citation>
    <scope>NUCLEOTIDE SEQUENCE [LARGE SCALE GENOMIC DNA]</scope>
    <source>
        <strain evidence="2">Bat1K_MPI-CBG_1</strain>
    </source>
</reference>
<feature type="compositionally biased region" description="Low complexity" evidence="1">
    <location>
        <begin position="98"/>
        <end position="120"/>
    </location>
</feature>